<keyword evidence="2" id="KW-1185">Reference proteome</keyword>
<dbReference type="EC" id="2.6.1.16" evidence="1"/>
<evidence type="ECO:0000313" key="2">
    <source>
        <dbReference type="Proteomes" id="UP000682782"/>
    </source>
</evidence>
<sequence length="622" mass="67875">MCGIVGYTGHVQAAPILLDGLARLEYRGYDSAGLAVRDGTAPAEVVKATGKLYHLADKTDQGRALPGNCGIGHTRWATHGDPSMVNAHPHVSGNCTGSGCGPVESDVVGVHNGIIENFTELKEKLLRHDYAFYSDTDTEVAVKLVDYYYKKYKIGPVDAITRAMVRIRGSYALALMFKDYPDEIFVARKDSPLVIGTADGASYLASDVPAILKYTRNVYYIDNLQVGRISAGSVKFYDLNGDEIQLPLTEITWDAAAAEKDGYEHFMLKEIHEQPKAVRDTLNSLVKDGKITLEETGLTDDMLRQVSRVDIVACGSAWHVGMASQYVIEDLVKVPVRVELASEYRYRSIPVAPDTLVIVISQSGETADSLAALRVAKERGAMTLAVVNVIGSTIAREADHTLYTLAGPEIAVATTKAYSAQLIAMDVLAVKMAAVKEQITEEQVAGFLEALNAIPEQIGRVLEEKQRLQWFSSKIANTHDIFFIGRGLDYAISLEGSLKMKEISYIHSEAYAAGELKHGTISLIEQNTLVIGVLTQGSLFEKTLSNMLECKSRGAYLMGVTTNGNFSVEDSVNFTVYVPKTDEHFIASLAIVPLQLLGYYTSVNRGLDVDKPRNLAKSVTVE</sequence>
<organism evidence="1 2">
    <name type="scientific">Aristaeella hokkaidonensis</name>
    <dbReference type="NCBI Taxonomy" id="3046382"/>
    <lineage>
        <taxon>Bacteria</taxon>
        <taxon>Bacillati</taxon>
        <taxon>Bacillota</taxon>
        <taxon>Clostridia</taxon>
        <taxon>Eubacteriales</taxon>
        <taxon>Aristaeellaceae</taxon>
        <taxon>Aristaeella</taxon>
    </lineage>
</organism>
<keyword evidence="1" id="KW-0032">Aminotransferase</keyword>
<gene>
    <name evidence="1" type="primary">glmS</name>
    <name evidence="1" type="ORF">JYE49_00070</name>
</gene>
<accession>A0AC61MWX5</accession>
<name>A0AC61MWX5_9FIRM</name>
<dbReference type="Proteomes" id="UP000682782">
    <property type="component" value="Chromosome"/>
</dbReference>
<keyword evidence="1" id="KW-0808">Transferase</keyword>
<evidence type="ECO:0000313" key="1">
    <source>
        <dbReference type="EMBL" id="QUC67157.1"/>
    </source>
</evidence>
<reference evidence="1" key="1">
    <citation type="submission" date="2021-01" db="EMBL/GenBank/DDBJ databases">
        <title>Complete genome sequence of Clostridiales bacterium R-7.</title>
        <authorList>
            <person name="Mahoney-Kurpe S.C."/>
            <person name="Palevich N."/>
            <person name="Koike S."/>
            <person name="Moon C.D."/>
            <person name="Attwood G.T."/>
        </authorList>
    </citation>
    <scope>NUCLEOTIDE SEQUENCE</scope>
    <source>
        <strain evidence="1">R-7</strain>
    </source>
</reference>
<protein>
    <submittedName>
        <fullName evidence="1">Glutamine--fructose-6-phosphate transaminase (Isomerizing)</fullName>
        <ecNumber evidence="1">2.6.1.16</ecNumber>
    </submittedName>
</protein>
<dbReference type="EMBL" id="CP068393">
    <property type="protein sequence ID" value="QUC67157.1"/>
    <property type="molecule type" value="Genomic_DNA"/>
</dbReference>
<proteinExistence type="predicted"/>